<keyword evidence="4" id="KW-1185">Reference proteome</keyword>
<protein>
    <submittedName>
        <fullName evidence="3">Carbohydrate porin</fullName>
    </submittedName>
</protein>
<dbReference type="Proteomes" id="UP001301152">
    <property type="component" value="Unassembled WGS sequence"/>
</dbReference>
<dbReference type="InterPro" id="IPR038673">
    <property type="entry name" value="OprB_sf"/>
</dbReference>
<dbReference type="Gene3D" id="2.40.160.180">
    <property type="entry name" value="Carbohydrate-selective porin OprB"/>
    <property type="match status" value="1"/>
</dbReference>
<dbReference type="EMBL" id="JAPIUZ010000001">
    <property type="protein sequence ID" value="MCX2562837.1"/>
    <property type="molecule type" value="Genomic_DNA"/>
</dbReference>
<evidence type="ECO:0000256" key="1">
    <source>
        <dbReference type="ARBA" id="ARBA00008769"/>
    </source>
</evidence>
<dbReference type="RefSeq" id="WP_265792433.1">
    <property type="nucleotide sequence ID" value="NZ_JAPIUZ010000001.1"/>
</dbReference>
<evidence type="ECO:0000313" key="4">
    <source>
        <dbReference type="Proteomes" id="UP001301152"/>
    </source>
</evidence>
<sequence length="553" mass="60516">MRIQEQIRTISVINSIIGQKASSLFHATKRMGCYGVAGALWPGMVFAAIPEQVAEKPAHEAPVLPKGAEKVGNFYFVNGNRHYYDAAHAPTQPTVPRFVPSTNGVGGAVAPNGKGAHSTATQPYLFSLHYKPIEDAGKFLASQGVYFTGFNVGQYNGYAGGGYKKGSAYTNWALFGVNLDMNRIAGVKGAQMHIILNDVAGQGRSWDYSASDWSWLSTWGSHDGVMVREMTWDQELFNKHLYILAGRANPKGGEFEGSELYCMFATFLCSSPTTLTIDGSSPSFTSATWAARILVKPTASTYIKGGVYEVEPWLKQSNHNGWPGEDWGFGKSTGAFIPVEAGYHTDFTTDKYPRSYALGFTYDTSPYDDPLYNTQHQIYATSGGTPLEKRGRSTIYLQAQQMIWKPDANGTRGLIAFGAANFLTSGDGTAKDGFVGGLFDWGPFSSRPSDYAGVVVQSFLWNHKVTRSMNASLQSQGYNSKWPDSETMLEALYGFNLAPGVSLSPYFEYIWNPDQLAAAAPRPHITHAIQAGLTFTFELNPGLNIADLHRIRK</sequence>
<organism evidence="3 4">
    <name type="scientific">Acetobacter thailandicus</name>
    <dbReference type="NCBI Taxonomy" id="1502842"/>
    <lineage>
        <taxon>Bacteria</taxon>
        <taxon>Pseudomonadati</taxon>
        <taxon>Pseudomonadota</taxon>
        <taxon>Alphaproteobacteria</taxon>
        <taxon>Acetobacterales</taxon>
        <taxon>Acetobacteraceae</taxon>
        <taxon>Acetobacter</taxon>
    </lineage>
</organism>
<evidence type="ECO:0000313" key="3">
    <source>
        <dbReference type="EMBL" id="MCX2562837.1"/>
    </source>
</evidence>
<dbReference type="PANTHER" id="PTHR37944">
    <property type="entry name" value="PORIN B"/>
    <property type="match status" value="1"/>
</dbReference>
<proteinExistence type="inferred from homology"/>
<evidence type="ECO:0000256" key="2">
    <source>
        <dbReference type="RuleBase" id="RU363072"/>
    </source>
</evidence>
<dbReference type="Pfam" id="PF04966">
    <property type="entry name" value="OprB"/>
    <property type="match status" value="1"/>
</dbReference>
<dbReference type="InterPro" id="IPR052932">
    <property type="entry name" value="OprB_Porin"/>
</dbReference>
<comment type="caution">
    <text evidence="3">The sequence shown here is derived from an EMBL/GenBank/DDBJ whole genome shotgun (WGS) entry which is preliminary data.</text>
</comment>
<reference evidence="3 4" key="1">
    <citation type="submission" date="2022-11" db="EMBL/GenBank/DDBJ databases">
        <title>Genome sequencing of Acetobacter type strain.</title>
        <authorList>
            <person name="Heo J."/>
            <person name="Lee D."/>
            <person name="Han B.-H."/>
            <person name="Hong S.-B."/>
            <person name="Kwon S.-W."/>
        </authorList>
    </citation>
    <scope>NUCLEOTIDE SEQUENCE [LARGE SCALE GENOMIC DNA]</scope>
    <source>
        <strain evidence="3 4">KACC 21253</strain>
    </source>
</reference>
<dbReference type="PANTHER" id="PTHR37944:SF1">
    <property type="entry name" value="PORIN B"/>
    <property type="match status" value="1"/>
</dbReference>
<comment type="similarity">
    <text evidence="1 2">Belongs to the OprB family.</text>
</comment>
<gene>
    <name evidence="3" type="ORF">OQ497_02475</name>
</gene>
<accession>A0ABT3QC25</accession>
<dbReference type="InterPro" id="IPR007049">
    <property type="entry name" value="Carb-sel_porin_OprB"/>
</dbReference>
<name>A0ABT3QC25_9PROT</name>